<dbReference type="InterPro" id="IPR036832">
    <property type="entry name" value="PPK_N_dom_sf"/>
</dbReference>
<feature type="domain" description="Polyphosphate kinase C-terminal" evidence="14">
    <location>
        <begin position="364"/>
        <end position="528"/>
    </location>
</feature>
<dbReference type="NCBIfam" id="NF003921">
    <property type="entry name" value="PRK05443.2-2"/>
    <property type="match status" value="1"/>
</dbReference>
<dbReference type="SUPFAM" id="SSF56024">
    <property type="entry name" value="Phospholipase D/nuclease"/>
    <property type="match status" value="2"/>
</dbReference>
<evidence type="ECO:0000256" key="4">
    <source>
        <dbReference type="ARBA" id="ARBA00022741"/>
    </source>
</evidence>
<feature type="binding site" evidence="8">
    <location>
        <position position="500"/>
    </location>
    <ligand>
        <name>ATP</name>
        <dbReference type="ChEBI" id="CHEBI:30616"/>
    </ligand>
</feature>
<evidence type="ECO:0000259" key="13">
    <source>
        <dbReference type="Pfam" id="PF13090"/>
    </source>
</evidence>
<feature type="region of interest" description="Disordered" evidence="10">
    <location>
        <begin position="1"/>
        <end position="21"/>
    </location>
</feature>
<evidence type="ECO:0000256" key="10">
    <source>
        <dbReference type="SAM" id="MobiDB-lite"/>
    </source>
</evidence>
<dbReference type="Pfam" id="PF13089">
    <property type="entry name" value="PP_kinase_N"/>
    <property type="match status" value="1"/>
</dbReference>
<dbReference type="PANTHER" id="PTHR30218">
    <property type="entry name" value="POLYPHOSPHATE KINASE"/>
    <property type="match status" value="1"/>
</dbReference>
<feature type="binding site" evidence="8">
    <location>
        <position position="437"/>
    </location>
    <ligand>
        <name>Mg(2+)</name>
        <dbReference type="ChEBI" id="CHEBI:18420"/>
    </ligand>
</feature>
<dbReference type="PANTHER" id="PTHR30218:SF0">
    <property type="entry name" value="POLYPHOSPHATE KINASE"/>
    <property type="match status" value="1"/>
</dbReference>
<keyword evidence="2 8" id="KW-0808">Transferase</keyword>
<dbReference type="EMBL" id="DXAN01000007">
    <property type="protein sequence ID" value="HJA08299.1"/>
    <property type="molecule type" value="Genomic_DNA"/>
</dbReference>
<dbReference type="Pfam" id="PF17941">
    <property type="entry name" value="PP_kinase_C_1"/>
    <property type="match status" value="1"/>
</dbReference>
<dbReference type="GO" id="GO:0008976">
    <property type="term" value="F:polyphosphate kinase activity"/>
    <property type="evidence" value="ECO:0007669"/>
    <property type="project" value="UniProtKB-UniRule"/>
</dbReference>
<feature type="compositionally biased region" description="Low complexity" evidence="10">
    <location>
        <begin position="720"/>
        <end position="740"/>
    </location>
</feature>
<dbReference type="InterPro" id="IPR024953">
    <property type="entry name" value="PP_kinase_middle"/>
</dbReference>
<comment type="catalytic activity">
    <reaction evidence="8 9">
        <text>[phosphate](n) + ATP = [phosphate](n+1) + ADP</text>
        <dbReference type="Rhea" id="RHEA:19573"/>
        <dbReference type="Rhea" id="RHEA-COMP:9859"/>
        <dbReference type="Rhea" id="RHEA-COMP:14280"/>
        <dbReference type="ChEBI" id="CHEBI:16838"/>
        <dbReference type="ChEBI" id="CHEBI:30616"/>
        <dbReference type="ChEBI" id="CHEBI:456216"/>
        <dbReference type="EC" id="2.7.4.1"/>
    </reaction>
</comment>
<accession>A0A9D2HD55</accession>
<dbReference type="Gene3D" id="1.20.58.310">
    <property type="entry name" value="Polyphosphate kinase N-terminal domain"/>
    <property type="match status" value="1"/>
</dbReference>
<keyword evidence="6 8" id="KW-0067">ATP-binding</keyword>
<feature type="active site" description="Phosphohistidine intermediate" evidence="8">
    <location>
        <position position="467"/>
    </location>
</feature>
<feature type="region of interest" description="Disordered" evidence="10">
    <location>
        <begin position="708"/>
        <end position="740"/>
    </location>
</feature>
<reference evidence="15" key="1">
    <citation type="journal article" date="2021" name="PeerJ">
        <title>Extensive microbial diversity within the chicken gut microbiome revealed by metagenomics and culture.</title>
        <authorList>
            <person name="Gilroy R."/>
            <person name="Ravi A."/>
            <person name="Getino M."/>
            <person name="Pursley I."/>
            <person name="Horton D.L."/>
            <person name="Alikhan N.F."/>
            <person name="Baker D."/>
            <person name="Gharbi K."/>
            <person name="Hall N."/>
            <person name="Watson M."/>
            <person name="Adriaenssens E.M."/>
            <person name="Foster-Nyarko E."/>
            <person name="Jarju S."/>
            <person name="Secka A."/>
            <person name="Antonio M."/>
            <person name="Oren A."/>
            <person name="Chaudhuri R.R."/>
            <person name="La Ragione R."/>
            <person name="Hildebrand F."/>
            <person name="Pallen M.J."/>
        </authorList>
    </citation>
    <scope>NUCLEOTIDE SEQUENCE</scope>
    <source>
        <strain evidence="15">CHK186-16707</strain>
    </source>
</reference>
<evidence type="ECO:0000256" key="1">
    <source>
        <dbReference type="ARBA" id="ARBA00022553"/>
    </source>
</evidence>
<dbReference type="NCBIfam" id="NF003917">
    <property type="entry name" value="PRK05443.1-1"/>
    <property type="match status" value="1"/>
</dbReference>
<keyword evidence="1 8" id="KW-0597">Phosphoprotein</keyword>
<dbReference type="InterPro" id="IPR025198">
    <property type="entry name" value="PPK_N_dom"/>
</dbReference>
<proteinExistence type="inferred from homology"/>
<feature type="domain" description="Polyphosphate kinase C-terminal" evidence="13">
    <location>
        <begin position="535"/>
        <end position="706"/>
    </location>
</feature>
<dbReference type="GO" id="GO:0009358">
    <property type="term" value="C:polyphosphate kinase complex"/>
    <property type="evidence" value="ECO:0007669"/>
    <property type="project" value="InterPro"/>
</dbReference>
<dbReference type="Pfam" id="PF02503">
    <property type="entry name" value="PP_kinase"/>
    <property type="match status" value="1"/>
</dbReference>
<keyword evidence="4 8" id="KW-0547">Nucleotide-binding</keyword>
<evidence type="ECO:0000256" key="3">
    <source>
        <dbReference type="ARBA" id="ARBA00022723"/>
    </source>
</evidence>
<evidence type="ECO:0000259" key="12">
    <source>
        <dbReference type="Pfam" id="PF13089"/>
    </source>
</evidence>
<dbReference type="InterPro" id="IPR025200">
    <property type="entry name" value="PPK_C_dom2"/>
</dbReference>
<comment type="PTM">
    <text evidence="8 9">An intermediate of this reaction is the autophosphorylated ppk in which a phosphate is covalently linked to a histidine residue through a N-P bond.</text>
</comment>
<evidence type="ECO:0000259" key="14">
    <source>
        <dbReference type="Pfam" id="PF17941"/>
    </source>
</evidence>
<evidence type="ECO:0000256" key="7">
    <source>
        <dbReference type="ARBA" id="ARBA00022842"/>
    </source>
</evidence>
<evidence type="ECO:0000256" key="2">
    <source>
        <dbReference type="ARBA" id="ARBA00022679"/>
    </source>
</evidence>
<name>A0A9D2HD55_9BACT</name>
<dbReference type="GO" id="GO:0046872">
    <property type="term" value="F:metal ion binding"/>
    <property type="evidence" value="ECO:0007669"/>
    <property type="project" value="UniProtKB-KW"/>
</dbReference>
<evidence type="ECO:0000256" key="5">
    <source>
        <dbReference type="ARBA" id="ARBA00022777"/>
    </source>
</evidence>
<feature type="binding site" evidence="8">
    <location>
        <position position="70"/>
    </location>
    <ligand>
        <name>ATP</name>
        <dbReference type="ChEBI" id="CHEBI:30616"/>
    </ligand>
</feature>
<sequence length="740" mass="83416">MPKAKTSAPKTSGPEARCTDEEKRELTCPDFYINREINWLDFNARVLEEATDPRRPLLEQVKFLAIFHNNLDEFFMVRVANILHQYRNGVAATAPDGMSPARQLAEIRRRALQLLERAQDHWRKKLAPQLRERGVRLVRYKELSQKQKRILDGYFQNEIYPVLTPQAIDPAHPFPTISNISLNFLVQLKDDLGVTRFARLKCPGNLSRFVFIPRNKEAKTYASLGFSANVRDDDILLLEDVIREHLASLFPGYTVVSEGLFRITRNTDVEIEEDEADDLLEAVKDLVEQRRFGDVVRLEIAHRMPAELTAFLTRHLDVQPFQIYRIKGPQAFSDLMALYGIDRPGLKDEPHHPHTPPGLQSGELFARIARRDVFLYHPYESFTPVLDFIRAASEDPGVIAIKQTLYRVGNDSPVVRALIEARRRHKQVTAVVELKARFDEERNITWAEELEKAGVNVVYGLVGMKIHAKLCLVVRREADGMRRYVHIGTGNYNPSTAKTYTDMGLLTAAPDIGADVTDLFNVMTGYAQRAQYRALLVSPLSMRDCLLDLIEREIVLHERQGGGEIILKCNQLVDKAIIRALYRASASGVRVRLQIRGICCLRPGLKGLSDAIEVTSVVGRFLEHSRAFWFRNGGDPCLYIGSADLMPRNLDRRVEVLTPILDPGLRNLIHGILETHLADNVQAWKLKADGTYVRLRPGRNPAVDSQALMAARPDLLTPPDNDGASASAPNSGSSDTGAHA</sequence>
<comment type="caution">
    <text evidence="15">The sequence shown here is derived from an EMBL/GenBank/DDBJ whole genome shotgun (WGS) entry which is preliminary data.</text>
</comment>
<evidence type="ECO:0000256" key="9">
    <source>
        <dbReference type="RuleBase" id="RU003800"/>
    </source>
</evidence>
<dbReference type="Gene3D" id="3.30.870.10">
    <property type="entry name" value="Endonuclease Chain A"/>
    <property type="match status" value="2"/>
</dbReference>
<dbReference type="PIRSF" id="PIRSF015589">
    <property type="entry name" value="PP_kinase"/>
    <property type="match status" value="1"/>
</dbReference>
<comment type="function">
    <text evidence="8 9">Catalyzes the reversible transfer of the terminal phosphate of ATP to form a long-chain polyphosphate (polyP).</text>
</comment>
<dbReference type="FunFam" id="3.30.870.10:FF:000001">
    <property type="entry name" value="Polyphosphate kinase"/>
    <property type="match status" value="1"/>
</dbReference>
<dbReference type="InterPro" id="IPR003414">
    <property type="entry name" value="PP_kinase"/>
</dbReference>
<feature type="binding site" evidence="8">
    <location>
        <position position="596"/>
    </location>
    <ligand>
        <name>ATP</name>
        <dbReference type="ChEBI" id="CHEBI:30616"/>
    </ligand>
</feature>
<dbReference type="CDD" id="cd09168">
    <property type="entry name" value="PLDc_PaPPK1_C2_like"/>
    <property type="match status" value="1"/>
</dbReference>
<dbReference type="NCBIfam" id="NF003918">
    <property type="entry name" value="PRK05443.1-2"/>
    <property type="match status" value="1"/>
</dbReference>
<feature type="binding site" evidence="8">
    <location>
        <position position="624"/>
    </location>
    <ligand>
        <name>ATP</name>
        <dbReference type="ChEBI" id="CHEBI:30616"/>
    </ligand>
</feature>
<keyword evidence="5 8" id="KW-0418">Kinase</keyword>
<evidence type="ECO:0000256" key="6">
    <source>
        <dbReference type="ARBA" id="ARBA00022840"/>
    </source>
</evidence>
<evidence type="ECO:0000313" key="16">
    <source>
        <dbReference type="Proteomes" id="UP000824225"/>
    </source>
</evidence>
<reference evidence="15" key="2">
    <citation type="submission" date="2021-04" db="EMBL/GenBank/DDBJ databases">
        <authorList>
            <person name="Gilroy R."/>
        </authorList>
    </citation>
    <scope>NUCLEOTIDE SEQUENCE</scope>
    <source>
        <strain evidence="15">CHK186-16707</strain>
    </source>
</reference>
<feature type="domain" description="Polyphosphate kinase middle" evidence="11">
    <location>
        <begin position="146"/>
        <end position="338"/>
    </location>
</feature>
<dbReference type="GO" id="GO:0005524">
    <property type="term" value="F:ATP binding"/>
    <property type="evidence" value="ECO:0007669"/>
    <property type="project" value="UniProtKB-KW"/>
</dbReference>
<dbReference type="AlphaFoldDB" id="A0A9D2HD55"/>
<comment type="cofactor">
    <cofactor evidence="8">
        <name>Mg(2+)</name>
        <dbReference type="ChEBI" id="CHEBI:18420"/>
    </cofactor>
</comment>
<evidence type="ECO:0000259" key="11">
    <source>
        <dbReference type="Pfam" id="PF02503"/>
    </source>
</evidence>
<protein>
    <recommendedName>
        <fullName evidence="8 9">Polyphosphate kinase</fullName>
        <ecNumber evidence="8 9">2.7.4.1</ecNumber>
    </recommendedName>
    <alternativeName>
        <fullName evidence="8">ATP-polyphosphate phosphotransferase</fullName>
    </alternativeName>
    <alternativeName>
        <fullName evidence="8">Polyphosphoric acid kinase</fullName>
    </alternativeName>
</protein>
<keyword evidence="3 8" id="KW-0479">Metal-binding</keyword>
<feature type="binding site" evidence="8">
    <location>
        <position position="407"/>
    </location>
    <ligand>
        <name>Mg(2+)</name>
        <dbReference type="ChEBI" id="CHEBI:18420"/>
    </ligand>
</feature>
<dbReference type="InterPro" id="IPR036830">
    <property type="entry name" value="PP_kinase_middle_dom_sf"/>
</dbReference>
<dbReference type="CDD" id="cd09165">
    <property type="entry name" value="PLDc_PaPPK1_C1_like"/>
    <property type="match status" value="1"/>
</dbReference>
<dbReference type="HAMAP" id="MF_00347">
    <property type="entry name" value="Polyphosphate_kinase"/>
    <property type="match status" value="1"/>
</dbReference>
<organism evidence="15 16">
    <name type="scientific">Candidatus Mailhella merdigallinarum</name>
    <dbReference type="NCBI Taxonomy" id="2838658"/>
    <lineage>
        <taxon>Bacteria</taxon>
        <taxon>Pseudomonadati</taxon>
        <taxon>Thermodesulfobacteriota</taxon>
        <taxon>Desulfovibrionia</taxon>
        <taxon>Desulfovibrionales</taxon>
        <taxon>Desulfovibrionaceae</taxon>
        <taxon>Mailhella</taxon>
    </lineage>
</organism>
<feature type="domain" description="Polyphosphate kinase N-terminal" evidence="12">
    <location>
        <begin position="32"/>
        <end position="137"/>
    </location>
</feature>
<dbReference type="GO" id="GO:0006799">
    <property type="term" value="P:polyphosphate biosynthetic process"/>
    <property type="evidence" value="ECO:0007669"/>
    <property type="project" value="UniProtKB-UniRule"/>
</dbReference>
<dbReference type="Gene3D" id="3.30.1840.10">
    <property type="entry name" value="Polyphosphate kinase middle domain"/>
    <property type="match status" value="1"/>
</dbReference>
<dbReference type="Proteomes" id="UP000824225">
    <property type="component" value="Unassembled WGS sequence"/>
</dbReference>
<dbReference type="InterPro" id="IPR041108">
    <property type="entry name" value="PP_kinase_C_1"/>
</dbReference>
<dbReference type="SUPFAM" id="SSF140356">
    <property type="entry name" value="PPK N-terminal domain-like"/>
    <property type="match status" value="1"/>
</dbReference>
<comment type="similarity">
    <text evidence="8 9">Belongs to the polyphosphate kinase 1 (PPK1) family.</text>
</comment>
<gene>
    <name evidence="15" type="primary">ppk1</name>
    <name evidence="8" type="synonym">ppk</name>
    <name evidence="15" type="ORF">H9962_03800</name>
</gene>
<dbReference type="SUPFAM" id="SSF143724">
    <property type="entry name" value="PHP14-like"/>
    <property type="match status" value="1"/>
</dbReference>
<keyword evidence="7 8" id="KW-0460">Magnesium</keyword>
<evidence type="ECO:0000256" key="8">
    <source>
        <dbReference type="HAMAP-Rule" id="MF_00347"/>
    </source>
</evidence>
<dbReference type="NCBIfam" id="TIGR03705">
    <property type="entry name" value="poly_P_kin"/>
    <property type="match status" value="1"/>
</dbReference>
<dbReference type="Pfam" id="PF13090">
    <property type="entry name" value="PP_kinase_C"/>
    <property type="match status" value="1"/>
</dbReference>
<evidence type="ECO:0000313" key="15">
    <source>
        <dbReference type="EMBL" id="HJA08299.1"/>
    </source>
</evidence>
<dbReference type="EC" id="2.7.4.1" evidence="8 9"/>